<evidence type="ECO:0000313" key="3">
    <source>
        <dbReference type="Proteomes" id="UP001221413"/>
    </source>
</evidence>
<evidence type="ECO:0000313" key="2">
    <source>
        <dbReference type="EMBL" id="KAJ6256098.1"/>
    </source>
</evidence>
<name>A0AAD6IPM3_DREDA</name>
<organism evidence="2 3">
    <name type="scientific">Drechslerella dactyloides</name>
    <name type="common">Nematode-trapping fungus</name>
    <name type="synonym">Arthrobotrys dactyloides</name>
    <dbReference type="NCBI Taxonomy" id="74499"/>
    <lineage>
        <taxon>Eukaryota</taxon>
        <taxon>Fungi</taxon>
        <taxon>Dikarya</taxon>
        <taxon>Ascomycota</taxon>
        <taxon>Pezizomycotina</taxon>
        <taxon>Orbiliomycetes</taxon>
        <taxon>Orbiliales</taxon>
        <taxon>Orbiliaceae</taxon>
        <taxon>Drechslerella</taxon>
    </lineage>
</organism>
<keyword evidence="3" id="KW-1185">Reference proteome</keyword>
<dbReference type="SUPFAM" id="SSF81383">
    <property type="entry name" value="F-box domain"/>
    <property type="match status" value="1"/>
</dbReference>
<gene>
    <name evidence="2" type="ORF">Dda_9190</name>
</gene>
<reference evidence="2" key="1">
    <citation type="submission" date="2023-01" db="EMBL/GenBank/DDBJ databases">
        <title>The chitinases involved in constricting ring structure development in the nematode-trapping fungus Drechslerella dactyloides.</title>
        <authorList>
            <person name="Wang R."/>
            <person name="Zhang L."/>
            <person name="Tang P."/>
            <person name="Li S."/>
            <person name="Liang L."/>
        </authorList>
    </citation>
    <scope>NUCLEOTIDE SEQUENCE</scope>
    <source>
        <strain evidence="2">YMF1.00031</strain>
    </source>
</reference>
<protein>
    <recommendedName>
        <fullName evidence="1">F-box domain-containing protein</fullName>
    </recommendedName>
</protein>
<dbReference type="EMBL" id="JAQGDS010000015">
    <property type="protein sequence ID" value="KAJ6256098.1"/>
    <property type="molecule type" value="Genomic_DNA"/>
</dbReference>
<dbReference type="Gene3D" id="3.80.10.10">
    <property type="entry name" value="Ribonuclease Inhibitor"/>
    <property type="match status" value="1"/>
</dbReference>
<sequence length="558" mass="61287">MSLTTPRHRRLAVSRSGSPLPTYEAATSRDPVACAARYLRREDLFSCALVCRVWRRAVDEELWGYPTLCFGFGEKTPLTSFLLFLRVLPVVHPARRARVHTMRLERCVAGLYTTLPETWFADLLRLLPGLHRLSARGLPFLDRRSLRADAEHHALHTLDISNLTNTTAASLVSLFARTPALRVLDLSHTVGAGHADVLRCIGTQLQNLRSLALRSLSLTDDAVGILARSVQVRLERLDVADNLLTDGVVDHLLDWCFMPPDFAVAVDNNDIIPEPHDEEKGVQGLRHLHVAGNRLTATGIHRLLASTRLRTLDVGAVYTPTPRARRDSIVTLVTAITQYGFRRLQNLRIHTSFILLDARATTDGITTATLLSTRRLPSLTTLTLTNVPAVTADGTFVTSLQGLLDSLTASSVKTLVLEVGGESDGGEFLADADSDTAAFFDRANGDFSFFEDEKSGPVAGGGSIATYETAEVAVVDVVRRWREDCRRRGSVWSGNDKSPGNLDYPEKLRAVNGEMFCGSDGFRKTRCADSCGPCQPPLQNEHENEGGIGLCSYPSHWI</sequence>
<dbReference type="SUPFAM" id="SSF52047">
    <property type="entry name" value="RNI-like"/>
    <property type="match status" value="1"/>
</dbReference>
<dbReference type="InterPro" id="IPR001810">
    <property type="entry name" value="F-box_dom"/>
</dbReference>
<proteinExistence type="predicted"/>
<feature type="domain" description="F-box" evidence="1">
    <location>
        <begin position="37"/>
        <end position="64"/>
    </location>
</feature>
<evidence type="ECO:0000259" key="1">
    <source>
        <dbReference type="Pfam" id="PF12937"/>
    </source>
</evidence>
<dbReference type="InterPro" id="IPR032675">
    <property type="entry name" value="LRR_dom_sf"/>
</dbReference>
<dbReference type="AlphaFoldDB" id="A0AAD6IPM3"/>
<dbReference type="Proteomes" id="UP001221413">
    <property type="component" value="Unassembled WGS sequence"/>
</dbReference>
<dbReference type="Pfam" id="PF12937">
    <property type="entry name" value="F-box-like"/>
    <property type="match status" value="1"/>
</dbReference>
<accession>A0AAD6IPM3</accession>
<dbReference type="InterPro" id="IPR036047">
    <property type="entry name" value="F-box-like_dom_sf"/>
</dbReference>
<comment type="caution">
    <text evidence="2">The sequence shown here is derived from an EMBL/GenBank/DDBJ whole genome shotgun (WGS) entry which is preliminary data.</text>
</comment>